<keyword evidence="3" id="KW-0813">Transport</keyword>
<evidence type="ECO:0000256" key="11">
    <source>
        <dbReference type="ARBA" id="ARBA00023136"/>
    </source>
</evidence>
<dbReference type="PRINTS" id="PR01046">
    <property type="entry name" value="TRNASYNTHPRO"/>
</dbReference>
<evidence type="ECO:0000256" key="12">
    <source>
        <dbReference type="ARBA" id="ARBA00023146"/>
    </source>
</evidence>
<dbReference type="InterPro" id="IPR045864">
    <property type="entry name" value="aa-tRNA-synth_II/BPL/LPL"/>
</dbReference>
<keyword evidence="7 15" id="KW-0812">Transmembrane</keyword>
<dbReference type="PANTHER" id="PTHR43382:SF2">
    <property type="entry name" value="BIFUNCTIONAL GLUTAMATE_PROLINE--TRNA LIGASE"/>
    <property type="match status" value="1"/>
</dbReference>
<dbReference type="Gene3D" id="3.30.930.10">
    <property type="entry name" value="Bira Bifunctional Protein, Domain 2"/>
    <property type="match status" value="1"/>
</dbReference>
<feature type="transmembrane region" description="Helical" evidence="15">
    <location>
        <begin position="42"/>
        <end position="61"/>
    </location>
</feature>
<keyword evidence="11 15" id="KW-0472">Membrane</keyword>
<evidence type="ECO:0000313" key="17">
    <source>
        <dbReference type="EMBL" id="GAI26314.1"/>
    </source>
</evidence>
<evidence type="ECO:0000256" key="14">
    <source>
        <dbReference type="ARBA" id="ARBA00047671"/>
    </source>
</evidence>
<comment type="subcellular location">
    <subcellularLocation>
        <location evidence="1">Cell inner membrane</location>
        <topology evidence="1">Multi-pass membrane protein</topology>
    </subcellularLocation>
</comment>
<evidence type="ECO:0000256" key="6">
    <source>
        <dbReference type="ARBA" id="ARBA00022598"/>
    </source>
</evidence>
<proteinExistence type="predicted"/>
<evidence type="ECO:0000256" key="1">
    <source>
        <dbReference type="ARBA" id="ARBA00004429"/>
    </source>
</evidence>
<name>X1P5W3_9ZZZZ</name>
<dbReference type="InterPro" id="IPR004499">
    <property type="entry name" value="Pro-tRNA-ligase_IIa_arc-type"/>
</dbReference>
<comment type="catalytic activity">
    <reaction evidence="14">
        <text>tRNA(Pro) + L-proline + ATP = L-prolyl-tRNA(Pro) + AMP + diphosphate</text>
        <dbReference type="Rhea" id="RHEA:14305"/>
        <dbReference type="Rhea" id="RHEA-COMP:9700"/>
        <dbReference type="Rhea" id="RHEA-COMP:9702"/>
        <dbReference type="ChEBI" id="CHEBI:30616"/>
        <dbReference type="ChEBI" id="CHEBI:33019"/>
        <dbReference type="ChEBI" id="CHEBI:60039"/>
        <dbReference type="ChEBI" id="CHEBI:78442"/>
        <dbReference type="ChEBI" id="CHEBI:78532"/>
        <dbReference type="ChEBI" id="CHEBI:456215"/>
        <dbReference type="EC" id="6.1.1.15"/>
    </reaction>
</comment>
<protein>
    <recommendedName>
        <fullName evidence="2">proline--tRNA ligase</fullName>
        <ecNumber evidence="2">6.1.1.15</ecNumber>
    </recommendedName>
    <alternativeName>
        <fullName evidence="13">Prolyl-tRNA synthetase</fullName>
    </alternativeName>
</protein>
<dbReference type="InterPro" id="IPR002314">
    <property type="entry name" value="aa-tRNA-synt_IIb"/>
</dbReference>
<dbReference type="InterPro" id="IPR018227">
    <property type="entry name" value="Amino_acid_transport_2"/>
</dbReference>
<reference evidence="17" key="1">
    <citation type="journal article" date="2014" name="Front. Microbiol.">
        <title>High frequency of phylogenetically diverse reductive dehalogenase-homologous genes in deep subseafloor sedimentary metagenomes.</title>
        <authorList>
            <person name="Kawai M."/>
            <person name="Futagami T."/>
            <person name="Toyoda A."/>
            <person name="Takaki Y."/>
            <person name="Nishi S."/>
            <person name="Hori S."/>
            <person name="Arai W."/>
            <person name="Tsubouchi T."/>
            <person name="Morono Y."/>
            <person name="Uchiyama I."/>
            <person name="Ito T."/>
            <person name="Fujiyama A."/>
            <person name="Inagaki F."/>
            <person name="Takami H."/>
        </authorList>
    </citation>
    <scope>NUCLEOTIDE SEQUENCE</scope>
    <source>
        <strain evidence="17">Expedition CK06-06</strain>
    </source>
</reference>
<feature type="transmembrane region" description="Helical" evidence="15">
    <location>
        <begin position="73"/>
        <end position="90"/>
    </location>
</feature>
<dbReference type="Pfam" id="PF00587">
    <property type="entry name" value="tRNA-synt_2b"/>
    <property type="match status" value="1"/>
</dbReference>
<evidence type="ECO:0000256" key="7">
    <source>
        <dbReference type="ARBA" id="ARBA00022692"/>
    </source>
</evidence>
<keyword evidence="8" id="KW-0547">Nucleotide-binding</keyword>
<dbReference type="PROSITE" id="PS50862">
    <property type="entry name" value="AA_TRNA_LIGASE_II"/>
    <property type="match status" value="1"/>
</dbReference>
<comment type="caution">
    <text evidence="17">The sequence shown here is derived from an EMBL/GenBank/DDBJ whole genome shotgun (WGS) entry which is preliminary data.</text>
</comment>
<dbReference type="InterPro" id="IPR002316">
    <property type="entry name" value="Pro-tRNA-ligase_IIa"/>
</dbReference>
<dbReference type="SUPFAM" id="SSF55681">
    <property type="entry name" value="Class II aaRS and biotin synthetases"/>
    <property type="match status" value="1"/>
</dbReference>
<gene>
    <name evidence="17" type="ORF">S06H3_28122</name>
</gene>
<evidence type="ECO:0000256" key="10">
    <source>
        <dbReference type="ARBA" id="ARBA00022989"/>
    </source>
</evidence>
<keyword evidence="5" id="KW-0997">Cell inner membrane</keyword>
<feature type="non-terminal residue" evidence="17">
    <location>
        <position position="1"/>
    </location>
</feature>
<dbReference type="EMBL" id="BARV01016381">
    <property type="protein sequence ID" value="GAI26314.1"/>
    <property type="molecule type" value="Genomic_DNA"/>
</dbReference>
<feature type="transmembrane region" description="Helical" evidence="15">
    <location>
        <begin position="140"/>
        <end position="162"/>
    </location>
</feature>
<evidence type="ECO:0000256" key="4">
    <source>
        <dbReference type="ARBA" id="ARBA00022475"/>
    </source>
</evidence>
<dbReference type="Pfam" id="PF03222">
    <property type="entry name" value="Trp_Tyr_perm"/>
    <property type="match status" value="1"/>
</dbReference>
<organism evidence="17">
    <name type="scientific">marine sediment metagenome</name>
    <dbReference type="NCBI Taxonomy" id="412755"/>
    <lineage>
        <taxon>unclassified sequences</taxon>
        <taxon>metagenomes</taxon>
        <taxon>ecological metagenomes</taxon>
    </lineage>
</organism>
<dbReference type="EC" id="6.1.1.15" evidence="2"/>
<dbReference type="GO" id="GO:0003333">
    <property type="term" value="P:amino acid transmembrane transport"/>
    <property type="evidence" value="ECO:0007669"/>
    <property type="project" value="InterPro"/>
</dbReference>
<evidence type="ECO:0000259" key="16">
    <source>
        <dbReference type="PROSITE" id="PS50862"/>
    </source>
</evidence>
<dbReference type="GO" id="GO:0006433">
    <property type="term" value="P:prolyl-tRNA aminoacylation"/>
    <property type="evidence" value="ECO:0007669"/>
    <property type="project" value="InterPro"/>
</dbReference>
<feature type="non-terminal residue" evidence="17">
    <location>
        <position position="288"/>
    </location>
</feature>
<evidence type="ECO:0000256" key="13">
    <source>
        <dbReference type="ARBA" id="ARBA00029731"/>
    </source>
</evidence>
<feature type="domain" description="Aminoacyl-transfer RNA synthetases class-II family profile" evidence="16">
    <location>
        <begin position="177"/>
        <end position="288"/>
    </location>
</feature>
<evidence type="ECO:0000256" key="3">
    <source>
        <dbReference type="ARBA" id="ARBA00022448"/>
    </source>
</evidence>
<evidence type="ECO:0000256" key="8">
    <source>
        <dbReference type="ARBA" id="ARBA00022741"/>
    </source>
</evidence>
<feature type="transmembrane region" description="Helical" evidence="15">
    <location>
        <begin position="9"/>
        <end position="30"/>
    </location>
</feature>
<keyword evidence="4" id="KW-1003">Cell membrane</keyword>
<dbReference type="GO" id="GO:0005886">
    <property type="term" value="C:plasma membrane"/>
    <property type="evidence" value="ECO:0007669"/>
    <property type="project" value="UniProtKB-SubCell"/>
</dbReference>
<accession>X1P5W3</accession>
<keyword evidence="6" id="KW-0436">Ligase</keyword>
<evidence type="ECO:0000256" key="9">
    <source>
        <dbReference type="ARBA" id="ARBA00022840"/>
    </source>
</evidence>
<evidence type="ECO:0000256" key="15">
    <source>
        <dbReference type="SAM" id="Phobius"/>
    </source>
</evidence>
<dbReference type="AlphaFoldDB" id="X1P5W3"/>
<evidence type="ECO:0000256" key="2">
    <source>
        <dbReference type="ARBA" id="ARBA00012831"/>
    </source>
</evidence>
<dbReference type="GO" id="GO:0005737">
    <property type="term" value="C:cytoplasm"/>
    <property type="evidence" value="ECO:0007669"/>
    <property type="project" value="InterPro"/>
</dbReference>
<sequence>RYLGKKGKLVLEFATVFGIYAAIIAYILGIGKSLSFLFFKNSSYTVLIGLLVGFIMSYLIWRGFRALKKYEKIGVSVILFLLIVIFFIFIKDVNPANLYYFNIGNVFLPFGVVLFALMSFHAVPELQMVLHKNEKLMKKALIIGTLIPIIFYILFAFVVVGFKGFVVIRPWGAQTIENMYGLYEEEMQKTGHKPTMMPTVIPEENLKKESSHIKGFTPEVFWLQKIKGDKKLALRPTSETLYTPMFALWVRSHRDLPLKLYQRGSVFRCDTKATRPLIRSREIIWIEG</sequence>
<dbReference type="GO" id="GO:0004827">
    <property type="term" value="F:proline-tRNA ligase activity"/>
    <property type="evidence" value="ECO:0007669"/>
    <property type="project" value="UniProtKB-EC"/>
</dbReference>
<keyword evidence="10 15" id="KW-1133">Transmembrane helix</keyword>
<evidence type="ECO:0000256" key="5">
    <source>
        <dbReference type="ARBA" id="ARBA00022519"/>
    </source>
</evidence>
<dbReference type="PANTHER" id="PTHR43382">
    <property type="entry name" value="PROLYL-TRNA SYNTHETASE"/>
    <property type="match status" value="1"/>
</dbReference>
<keyword evidence="12" id="KW-0030">Aminoacyl-tRNA synthetase</keyword>
<dbReference type="GO" id="GO:0005524">
    <property type="term" value="F:ATP binding"/>
    <property type="evidence" value="ECO:0007669"/>
    <property type="project" value="UniProtKB-KW"/>
</dbReference>
<keyword evidence="9" id="KW-0067">ATP-binding</keyword>
<dbReference type="GO" id="GO:0017101">
    <property type="term" value="C:aminoacyl-tRNA synthetase multienzyme complex"/>
    <property type="evidence" value="ECO:0007669"/>
    <property type="project" value="TreeGrafter"/>
</dbReference>
<dbReference type="InterPro" id="IPR006195">
    <property type="entry name" value="aa-tRNA-synth_II"/>
</dbReference>
<feature type="transmembrane region" description="Helical" evidence="15">
    <location>
        <begin position="96"/>
        <end position="120"/>
    </location>
</feature>